<dbReference type="KEGG" id="mpi:Mpet_1181"/>
<evidence type="ECO:0000313" key="1">
    <source>
        <dbReference type="EMBL" id="ADN35944.1"/>
    </source>
</evidence>
<dbReference type="InterPro" id="IPR058380">
    <property type="entry name" value="DUF8067"/>
</dbReference>
<dbReference type="STRING" id="679926.Mpet_1181"/>
<organism evidence="1 2">
    <name type="scientific">Methanolacinia petrolearia (strain DSM 11571 / OCM 486 / SEBR 4847)</name>
    <name type="common">Methanoplanus petrolearius</name>
    <dbReference type="NCBI Taxonomy" id="679926"/>
    <lineage>
        <taxon>Archaea</taxon>
        <taxon>Methanobacteriati</taxon>
        <taxon>Methanobacteriota</taxon>
        <taxon>Stenosarchaea group</taxon>
        <taxon>Methanomicrobia</taxon>
        <taxon>Methanomicrobiales</taxon>
        <taxon>Methanomicrobiaceae</taxon>
        <taxon>Methanolacinia</taxon>
    </lineage>
</organism>
<dbReference type="Proteomes" id="UP000006565">
    <property type="component" value="Chromosome"/>
</dbReference>
<dbReference type="Pfam" id="PF26263">
    <property type="entry name" value="DUF8067"/>
    <property type="match status" value="1"/>
</dbReference>
<dbReference type="HOGENOM" id="CLU_207579_0_0_2"/>
<dbReference type="EMBL" id="CP002117">
    <property type="protein sequence ID" value="ADN35944.1"/>
    <property type="molecule type" value="Genomic_DNA"/>
</dbReference>
<gene>
    <name evidence="1" type="ordered locus">Mpet_1181</name>
</gene>
<sequence length="63" mass="7087">MPARENDVLSEAERLSDVLKDAKEKMSPPEFLLLLIEVNLRVEEITKIDYASVCVPSCGCSYK</sequence>
<evidence type="ECO:0000313" key="2">
    <source>
        <dbReference type="Proteomes" id="UP000006565"/>
    </source>
</evidence>
<dbReference type="OrthoDB" id="110713at2157"/>
<reference evidence="1 2" key="1">
    <citation type="journal article" date="2010" name="Stand. Genomic Sci.">
        <title>Complete genome sequence of Methanoplanus petrolearius type strain (SEBR 4847).</title>
        <authorList>
            <person name="Brambilla E."/>
            <person name="Djao O.D."/>
            <person name="Daligault H."/>
            <person name="Lapidus A."/>
            <person name="Lucas S."/>
            <person name="Hammon N."/>
            <person name="Nolan M."/>
            <person name="Tice H."/>
            <person name="Cheng J.F."/>
            <person name="Han C."/>
            <person name="Tapia R."/>
            <person name="Goodwin L."/>
            <person name="Pitluck S."/>
            <person name="Liolios K."/>
            <person name="Ivanova N."/>
            <person name="Mavromatis K."/>
            <person name="Mikhailova N."/>
            <person name="Pati A."/>
            <person name="Chen A."/>
            <person name="Palaniappan K."/>
            <person name="Land M."/>
            <person name="Hauser L."/>
            <person name="Chang Y.J."/>
            <person name="Jeffries C.D."/>
            <person name="Rohde M."/>
            <person name="Spring S."/>
            <person name="Sikorski J."/>
            <person name="Goker M."/>
            <person name="Woyke T."/>
            <person name="Bristow J."/>
            <person name="Eisen J.A."/>
            <person name="Markowitz V."/>
            <person name="Hugenholtz P."/>
            <person name="Kyrpides N.C."/>
            <person name="Klenk H.P."/>
        </authorList>
    </citation>
    <scope>NUCLEOTIDE SEQUENCE [LARGE SCALE GENOMIC DNA]</scope>
    <source>
        <strain evidence="2">DSM 11571 / OCM 486 / SEBR 4847</strain>
    </source>
</reference>
<dbReference type="AlphaFoldDB" id="E1RDJ1"/>
<dbReference type="RefSeq" id="WP_013329122.1">
    <property type="nucleotide sequence ID" value="NC_014507.1"/>
</dbReference>
<keyword evidence="2" id="KW-1185">Reference proteome</keyword>
<accession>E1RDJ1</accession>
<name>E1RDJ1_METP4</name>
<dbReference type="GeneID" id="9743646"/>
<protein>
    <submittedName>
        <fullName evidence="1">Uncharacterized protein</fullName>
    </submittedName>
</protein>
<dbReference type="eggNOG" id="arCOG08988">
    <property type="taxonomic scope" value="Archaea"/>
</dbReference>
<proteinExistence type="predicted"/>